<evidence type="ECO:0000256" key="10">
    <source>
        <dbReference type="RuleBase" id="RU367032"/>
    </source>
</evidence>
<organism evidence="14 15">
    <name type="scientific">Basidiobolus ranarum</name>
    <dbReference type="NCBI Taxonomy" id="34480"/>
    <lineage>
        <taxon>Eukaryota</taxon>
        <taxon>Fungi</taxon>
        <taxon>Fungi incertae sedis</taxon>
        <taxon>Zoopagomycota</taxon>
        <taxon>Entomophthoromycotina</taxon>
        <taxon>Basidiobolomycetes</taxon>
        <taxon>Basidiobolales</taxon>
        <taxon>Basidiobolaceae</taxon>
        <taxon>Basidiobolus</taxon>
    </lineage>
</organism>
<comment type="subcellular location">
    <subcellularLocation>
        <location evidence="9 10">Peroxisome membrane</location>
    </subcellularLocation>
</comment>
<dbReference type="InterPro" id="IPR036388">
    <property type="entry name" value="WH-like_DNA-bd_sf"/>
</dbReference>
<keyword evidence="2 10" id="KW-0813">Transport</keyword>
<evidence type="ECO:0000256" key="5">
    <source>
        <dbReference type="ARBA" id="ARBA00023136"/>
    </source>
</evidence>
<protein>
    <recommendedName>
        <fullName evidence="7 10">Peroxisomal membrane protein PEX14</fullName>
    </recommendedName>
    <alternativeName>
        <fullName evidence="8 10">Peroxin-14</fullName>
    </alternativeName>
</protein>
<dbReference type="EMBL" id="JASJQH010000010">
    <property type="protein sequence ID" value="KAK9768640.1"/>
    <property type="molecule type" value="Genomic_DNA"/>
</dbReference>
<keyword evidence="15" id="KW-1185">Reference proteome</keyword>
<dbReference type="PANTHER" id="PTHR23058:SF0">
    <property type="entry name" value="PEROXISOMAL MEMBRANE PROTEIN PEX14"/>
    <property type="match status" value="1"/>
</dbReference>
<reference evidence="14 15" key="1">
    <citation type="submission" date="2023-04" db="EMBL/GenBank/DDBJ databases">
        <title>Genome of Basidiobolus ranarum AG-B5.</title>
        <authorList>
            <person name="Stajich J.E."/>
            <person name="Carter-House D."/>
            <person name="Gryganskyi A."/>
        </authorList>
    </citation>
    <scope>NUCLEOTIDE SEQUENCE [LARGE SCALE GENOMIC DNA]</scope>
    <source>
        <strain evidence="14 15">AG-B5</strain>
    </source>
</reference>
<evidence type="ECO:0000256" key="12">
    <source>
        <dbReference type="SAM" id="MobiDB-lite"/>
    </source>
</evidence>
<feature type="domain" description="Peroxisome membrane anchor protein Pex14p N-terminal" evidence="13">
    <location>
        <begin position="5"/>
        <end position="47"/>
    </location>
</feature>
<proteinExistence type="inferred from homology"/>
<keyword evidence="11" id="KW-0175">Coiled coil</keyword>
<feature type="coiled-coil region" evidence="11">
    <location>
        <begin position="208"/>
        <end position="235"/>
    </location>
</feature>
<evidence type="ECO:0000259" key="13">
    <source>
        <dbReference type="Pfam" id="PF04695"/>
    </source>
</evidence>
<evidence type="ECO:0000313" key="14">
    <source>
        <dbReference type="EMBL" id="KAK9768640.1"/>
    </source>
</evidence>
<comment type="caution">
    <text evidence="14">The sequence shown here is derived from an EMBL/GenBank/DDBJ whole genome shotgun (WGS) entry which is preliminary data.</text>
</comment>
<feature type="region of interest" description="Disordered" evidence="12">
    <location>
        <begin position="271"/>
        <end position="301"/>
    </location>
</feature>
<name>A0ABR2X4C4_9FUNG</name>
<dbReference type="Pfam" id="PF04695">
    <property type="entry name" value="Pex14_N"/>
    <property type="match status" value="1"/>
</dbReference>
<keyword evidence="6 10" id="KW-0576">Peroxisome</keyword>
<accession>A0ABR2X4C4</accession>
<sequence>MAEQNRLVESAVKFLQLPQVRSKSLEQKTEFLKSKGLSDQEVEEALKYAQQQKVTAKTDSLELKPVQNEQLTQQNEAWESAKNLFQKNSTQPKSIVTSGNYGIKTLQNTFSKPEMKHWKEYLAVTVGALGSVYGAYALFKGSGDKKDTKQLDIPKNTESRLRSKKPIGLKLNGTSFNPYSHSITEQLAEATSNTAALKDYIETIGTSVKNLETQVSTHDREFKLLSQQLDELQQSIPQMLESQKSAQHAMVASLHDDLKSLKNLLVRRNTPANSPQITAPQTPPQTQPNSLISSPLANKNK</sequence>
<evidence type="ECO:0000256" key="3">
    <source>
        <dbReference type="ARBA" id="ARBA00022927"/>
    </source>
</evidence>
<comment type="similarity">
    <text evidence="1 10">Belongs to the peroxin-14 family.</text>
</comment>
<dbReference type="InterPro" id="IPR006785">
    <property type="entry name" value="Pex14_N"/>
</dbReference>
<evidence type="ECO:0000256" key="11">
    <source>
        <dbReference type="SAM" id="Coils"/>
    </source>
</evidence>
<evidence type="ECO:0000256" key="1">
    <source>
        <dbReference type="ARBA" id="ARBA00005443"/>
    </source>
</evidence>
<dbReference type="Proteomes" id="UP001479436">
    <property type="component" value="Unassembled WGS sequence"/>
</dbReference>
<keyword evidence="5 10" id="KW-0472">Membrane</keyword>
<evidence type="ECO:0000256" key="2">
    <source>
        <dbReference type="ARBA" id="ARBA00022448"/>
    </source>
</evidence>
<evidence type="ECO:0000256" key="9">
    <source>
        <dbReference type="ARBA" id="ARBA00046271"/>
    </source>
</evidence>
<gene>
    <name evidence="14" type="primary">PEX14_1</name>
    <name evidence="14" type="ORF">K7432_000554</name>
</gene>
<comment type="function">
    <text evidence="10">Component of the PEX13-PEX14 docking complex, a translocon channel that specifically mediates the import of peroxisomal cargo proteins bound to PEX5 receptor. The PEX13-PEX14 docking complex forms a large import pore which can be opened to a diameter of about 9 nm. Mechanistically, PEX5 receptor along with cargo proteins associates with the PEX14 subunit of the PEX13-PEX14 docking complex in the cytosol, leading to the insertion of the receptor into the organelle membrane with the concomitant translocation of the cargo into the peroxisome matrix.</text>
</comment>
<evidence type="ECO:0000313" key="15">
    <source>
        <dbReference type="Proteomes" id="UP001479436"/>
    </source>
</evidence>
<evidence type="ECO:0000256" key="8">
    <source>
        <dbReference type="ARBA" id="ARBA00029691"/>
    </source>
</evidence>
<dbReference type="InterPro" id="IPR025655">
    <property type="entry name" value="PEX14"/>
</dbReference>
<feature type="compositionally biased region" description="Polar residues" evidence="12">
    <location>
        <begin position="289"/>
        <end position="301"/>
    </location>
</feature>
<evidence type="ECO:0000256" key="4">
    <source>
        <dbReference type="ARBA" id="ARBA00023010"/>
    </source>
</evidence>
<keyword evidence="4" id="KW-0811">Translocation</keyword>
<evidence type="ECO:0000256" key="7">
    <source>
        <dbReference type="ARBA" id="ARBA00029502"/>
    </source>
</evidence>
<evidence type="ECO:0000256" key="6">
    <source>
        <dbReference type="ARBA" id="ARBA00023140"/>
    </source>
</evidence>
<keyword evidence="3 10" id="KW-0653">Protein transport</keyword>
<dbReference type="Gene3D" id="1.10.10.10">
    <property type="entry name" value="Winged helix-like DNA-binding domain superfamily/Winged helix DNA-binding domain"/>
    <property type="match status" value="1"/>
</dbReference>
<dbReference type="PANTHER" id="PTHR23058">
    <property type="entry name" value="PEROXISOMAL MEMBRANE PROTEIN PEX14"/>
    <property type="match status" value="1"/>
</dbReference>